<dbReference type="FunFam" id="1.20.920.10:FF:000083">
    <property type="entry name" value="WGS project CABT00000000 data, contig 2.8"/>
    <property type="match status" value="1"/>
</dbReference>
<dbReference type="PRINTS" id="PR00503">
    <property type="entry name" value="BROMODOMAIN"/>
</dbReference>
<dbReference type="GO" id="GO:0005524">
    <property type="term" value="F:ATP binding"/>
    <property type="evidence" value="ECO:0007669"/>
    <property type="project" value="UniProtKB-UniRule"/>
</dbReference>
<dbReference type="Gene3D" id="1.10.510.10">
    <property type="entry name" value="Transferase(Phosphotransferase) domain 1"/>
    <property type="match status" value="1"/>
</dbReference>
<dbReference type="EMBL" id="KE747809">
    <property type="protein sequence ID" value="RMZ66750.1"/>
    <property type="molecule type" value="Genomic_DNA"/>
</dbReference>
<dbReference type="AlphaFoldDB" id="A0A3M7LX33"/>
<dbReference type="InterPro" id="IPR054551">
    <property type="entry name" value="RSC4_Ig-like"/>
</dbReference>
<evidence type="ECO:0000256" key="10">
    <source>
        <dbReference type="ARBA" id="ARBA00023117"/>
    </source>
</evidence>
<dbReference type="InterPro" id="IPR017441">
    <property type="entry name" value="Protein_kinase_ATP_BS"/>
</dbReference>
<dbReference type="SMART" id="SM00220">
    <property type="entry name" value="S_TKc"/>
    <property type="match status" value="1"/>
</dbReference>
<feature type="region of interest" description="Disordered" evidence="15">
    <location>
        <begin position="395"/>
        <end position="432"/>
    </location>
</feature>
<dbReference type="GO" id="GO:0005516">
    <property type="term" value="F:calmodulin binding"/>
    <property type="evidence" value="ECO:0007669"/>
    <property type="project" value="UniProtKB-KW"/>
</dbReference>
<dbReference type="PROSITE" id="PS00107">
    <property type="entry name" value="PROTEIN_KINASE_ATP"/>
    <property type="match status" value="1"/>
</dbReference>
<evidence type="ECO:0000256" key="9">
    <source>
        <dbReference type="ARBA" id="ARBA00022860"/>
    </source>
</evidence>
<evidence type="ECO:0000256" key="15">
    <source>
        <dbReference type="SAM" id="MobiDB-lite"/>
    </source>
</evidence>
<dbReference type="InterPro" id="IPR011009">
    <property type="entry name" value="Kinase-like_dom_sf"/>
</dbReference>
<keyword evidence="9" id="KW-0112">Calmodulin-binding</keyword>
<keyword evidence="19" id="KW-1185">Reference proteome</keyword>
<evidence type="ECO:0000256" key="8">
    <source>
        <dbReference type="ARBA" id="ARBA00022840"/>
    </source>
</evidence>
<feature type="region of interest" description="Disordered" evidence="15">
    <location>
        <begin position="568"/>
        <end position="622"/>
    </location>
</feature>
<evidence type="ECO:0000256" key="13">
    <source>
        <dbReference type="PROSITE-ProRule" id="PRU00035"/>
    </source>
</evidence>
<evidence type="ECO:0000259" key="16">
    <source>
        <dbReference type="PROSITE" id="PS50011"/>
    </source>
</evidence>
<dbReference type="Proteomes" id="UP000265663">
    <property type="component" value="Unassembled WGS sequence"/>
</dbReference>
<dbReference type="Pfam" id="PF00439">
    <property type="entry name" value="Bromodomain"/>
    <property type="match status" value="2"/>
</dbReference>
<dbReference type="PANTHER" id="PTHR24347">
    <property type="entry name" value="SERINE/THREONINE-PROTEIN KINASE"/>
    <property type="match status" value="1"/>
</dbReference>
<feature type="compositionally biased region" description="Low complexity" evidence="15">
    <location>
        <begin position="586"/>
        <end position="600"/>
    </location>
</feature>
<evidence type="ECO:0000256" key="1">
    <source>
        <dbReference type="ARBA" id="ARBA00005354"/>
    </source>
</evidence>
<evidence type="ECO:0000256" key="2">
    <source>
        <dbReference type="ARBA" id="ARBA00012434"/>
    </source>
</evidence>
<evidence type="ECO:0000256" key="14">
    <source>
        <dbReference type="PROSITE-ProRule" id="PRU10141"/>
    </source>
</evidence>
<dbReference type="GO" id="GO:0006325">
    <property type="term" value="P:chromatin organization"/>
    <property type="evidence" value="ECO:0007669"/>
    <property type="project" value="UniProtKB-ARBA"/>
</dbReference>
<dbReference type="InterPro" id="IPR000719">
    <property type="entry name" value="Prot_kinase_dom"/>
</dbReference>
<evidence type="ECO:0000256" key="12">
    <source>
        <dbReference type="ARBA" id="ARBA00047430"/>
    </source>
</evidence>
<evidence type="ECO:0000259" key="17">
    <source>
        <dbReference type="PROSITE" id="PS50014"/>
    </source>
</evidence>
<feature type="region of interest" description="Disordered" evidence="15">
    <location>
        <begin position="758"/>
        <end position="810"/>
    </location>
</feature>
<feature type="binding site" evidence="14">
    <location>
        <position position="53"/>
    </location>
    <ligand>
        <name>ATP</name>
        <dbReference type="ChEBI" id="CHEBI:30616"/>
    </ligand>
</feature>
<protein>
    <recommendedName>
        <fullName evidence="2">calcium/calmodulin-dependent protein kinase</fullName>
        <ecNumber evidence="2">2.7.11.17</ecNumber>
    </recommendedName>
</protein>
<comment type="similarity">
    <text evidence="1">Belongs to the protein kinase superfamily. CAMK Ser/Thr protein kinase family. CaMK subfamily.</text>
</comment>
<keyword evidence="5" id="KW-0808">Transferase</keyword>
<proteinExistence type="inferred from homology"/>
<sequence length="1126" mass="123194">MMTNMLNKLHGQPDSYDRKSRYRFGKTLGAGTYGIVREADCPEGKVAVKIILKKNVRGNEQMVYDELEMLQRMKHPHIVKFHDWFESRDKYYIVTQLATGGELFDRICEKGKFTEKDAAETIRQVLDAVNYLHENNVTDLKPENLLYLTRDANSSLVLADFGIAKMLDSKSEVLTTMAGSFGYAAPEVMLKKGHGKPVDMWSMGVITYTLLCGYSPFRSENLADLIEECKNGRVIFHERYWKEVSPEAKEFIKKLLEPDPNKRPTSQAALKHVWLSGSTATDHNLVPEIKAYAAKARLRRGIELVKLANRIEALKMQEDEEEAVPGEADVPANAREAAGEAIAKPAGDAGLATKENAGTGKGPGRLSRIAKGAIFREVVLAKVREMKEQEARAEFEKHATEPKNAAKRKAAGAVAAAGDGDNRPAKRQKGTRTACVQVDTNAKSETVASTTAAGMKFLDSLKQAKDKTGRPIAVHFLTLPDKAEVPEYYEYTKLPIAIDTIENKLNNGEYASLAQVESDCKRLVNNAKAYNDKKSLIYEDAERLRKTASNWMTKHNPAYRDNNYVAAATPIPGEDNSTPSKPPPRVAATPRTAQKTPAGPETERPRRAAAIAASATPAPSKLRQSASAVLEVHDNNSAGYAGKTFQQAQEQIVREIIDYEDQGLQIFLPFQNLPSRSLKDYYQLIKDPMSLAAIQKKVRGVIGRDPPTGHTLFKTWDAFASSFSLIWKNARIYNEDGSDIYNLSLELEEIFHKKLEEARSKVSEPSQPKLKLNMSTPVAAPKQQLKIKLKPTPGSDPNTPSARDSATPGVIVDNDALLRQQRHVLDSMGSNRSPIPTGKSATPTANPFTGPRGGAATIPPLSTGQTRTAGSPPAINGVKQDVQSPSLSAVRPASAAPEGQASRLSVPAQTPHPHMAPPHTLSRTTSGSPHPNGAVQNGTYVPPHQPTYYAPPPVARIDSFRKVPLKSHQEALIPSITLNTHPALGSTPPWSAKILADKQKTAYSATMIVTPTNSYIQVIPKVPIALTSRMYRLFVTVNGNKTLEANRVPVTAGINGMSPGPGYEGGKKKGEPLFEAKLVCGVNRIEVEIVAEKDRKGQPESSSGKKEEVEIEKCTIFLHLLRTPAN</sequence>
<evidence type="ECO:0000256" key="4">
    <source>
        <dbReference type="ARBA" id="ARBA00022553"/>
    </source>
</evidence>
<evidence type="ECO:0000313" key="19">
    <source>
        <dbReference type="Proteomes" id="UP000265663"/>
    </source>
</evidence>
<comment type="catalytic activity">
    <reaction evidence="12">
        <text>L-seryl-[protein] + ATP = O-phospho-L-seryl-[protein] + ADP + H(+)</text>
        <dbReference type="Rhea" id="RHEA:17989"/>
        <dbReference type="Rhea" id="RHEA-COMP:9863"/>
        <dbReference type="Rhea" id="RHEA-COMP:11604"/>
        <dbReference type="ChEBI" id="CHEBI:15378"/>
        <dbReference type="ChEBI" id="CHEBI:29999"/>
        <dbReference type="ChEBI" id="CHEBI:30616"/>
        <dbReference type="ChEBI" id="CHEBI:83421"/>
        <dbReference type="ChEBI" id="CHEBI:456216"/>
        <dbReference type="EC" id="2.7.11.17"/>
    </reaction>
</comment>
<dbReference type="SMART" id="SM00297">
    <property type="entry name" value="BROMO"/>
    <property type="match status" value="2"/>
</dbReference>
<feature type="region of interest" description="Disordered" evidence="15">
    <location>
        <begin position="826"/>
        <end position="947"/>
    </location>
</feature>
<dbReference type="PROSITE" id="PS50011">
    <property type="entry name" value="PROTEIN_KINASE_DOM"/>
    <property type="match status" value="1"/>
</dbReference>
<dbReference type="EC" id="2.7.11.17" evidence="2"/>
<feature type="domain" description="Bromo" evidence="17">
    <location>
        <begin position="468"/>
        <end position="538"/>
    </location>
</feature>
<dbReference type="CDD" id="cd04369">
    <property type="entry name" value="Bromodomain"/>
    <property type="match status" value="2"/>
</dbReference>
<evidence type="ECO:0000256" key="3">
    <source>
        <dbReference type="ARBA" id="ARBA00022527"/>
    </source>
</evidence>
<keyword evidence="6 14" id="KW-0547">Nucleotide-binding</keyword>
<keyword evidence="10 13" id="KW-0103">Bromodomain</keyword>
<dbReference type="FunFam" id="1.10.510.10:FF:000449">
    <property type="entry name" value="Calcium/calmodulin-dependent protein kinase"/>
    <property type="match status" value="1"/>
</dbReference>
<evidence type="ECO:0000256" key="5">
    <source>
        <dbReference type="ARBA" id="ARBA00022679"/>
    </source>
</evidence>
<dbReference type="PROSITE" id="PS50014">
    <property type="entry name" value="BROMODOMAIN_2"/>
    <property type="match status" value="2"/>
</dbReference>
<organism evidence="18 19">
    <name type="scientific">Pyrenophora seminiperda CCB06</name>
    <dbReference type="NCBI Taxonomy" id="1302712"/>
    <lineage>
        <taxon>Eukaryota</taxon>
        <taxon>Fungi</taxon>
        <taxon>Dikarya</taxon>
        <taxon>Ascomycota</taxon>
        <taxon>Pezizomycotina</taxon>
        <taxon>Dothideomycetes</taxon>
        <taxon>Pleosporomycetidae</taxon>
        <taxon>Pleosporales</taxon>
        <taxon>Pleosporineae</taxon>
        <taxon>Pleosporaceae</taxon>
        <taxon>Pyrenophora</taxon>
    </lineage>
</organism>
<feature type="compositionally biased region" description="Polar residues" evidence="15">
    <location>
        <begin position="860"/>
        <end position="869"/>
    </location>
</feature>
<keyword evidence="4" id="KW-0597">Phosphoprotein</keyword>
<evidence type="ECO:0000256" key="7">
    <source>
        <dbReference type="ARBA" id="ARBA00022777"/>
    </source>
</evidence>
<dbReference type="CDD" id="cd05117">
    <property type="entry name" value="STKc_CAMK"/>
    <property type="match status" value="1"/>
</dbReference>
<dbReference type="SUPFAM" id="SSF56112">
    <property type="entry name" value="Protein kinase-like (PK-like)"/>
    <property type="match status" value="1"/>
</dbReference>
<evidence type="ECO:0000256" key="6">
    <source>
        <dbReference type="ARBA" id="ARBA00022741"/>
    </source>
</evidence>
<reference evidence="18 19" key="1">
    <citation type="journal article" date="2014" name="PLoS ONE">
        <title>De novo Genome Assembly of the Fungal Plant Pathogen Pyrenophora semeniperda.</title>
        <authorList>
            <person name="Soliai M.M."/>
            <person name="Meyer S.E."/>
            <person name="Udall J.A."/>
            <person name="Elzinga D.E."/>
            <person name="Hermansen R.A."/>
            <person name="Bodily P.M."/>
            <person name="Hart A.A."/>
            <person name="Coleman C.E."/>
        </authorList>
    </citation>
    <scope>NUCLEOTIDE SEQUENCE [LARGE SCALE GENOMIC DNA]</scope>
    <source>
        <strain evidence="18 19">CCB06</strain>
        <tissue evidence="18">Mycelium</tissue>
    </source>
</reference>
<dbReference type="GO" id="GO:0004683">
    <property type="term" value="F:calcium/calmodulin-dependent protein kinase activity"/>
    <property type="evidence" value="ECO:0007669"/>
    <property type="project" value="UniProtKB-EC"/>
</dbReference>
<dbReference type="Pfam" id="PF00069">
    <property type="entry name" value="Pkinase"/>
    <property type="match status" value="1"/>
</dbReference>
<gene>
    <name evidence="18" type="ORF">GMOD_00002113</name>
</gene>
<dbReference type="SUPFAM" id="SSF47370">
    <property type="entry name" value="Bromodomain"/>
    <property type="match status" value="2"/>
</dbReference>
<name>A0A3M7LX33_9PLEO</name>
<feature type="domain" description="Bromo" evidence="17">
    <location>
        <begin position="662"/>
        <end position="741"/>
    </location>
</feature>
<keyword evidence="3" id="KW-0723">Serine/threonine-protein kinase</keyword>
<feature type="compositionally biased region" description="Low complexity" evidence="15">
    <location>
        <begin position="608"/>
        <end position="620"/>
    </location>
</feature>
<feature type="compositionally biased region" description="Polar residues" evidence="15">
    <location>
        <begin position="828"/>
        <end position="847"/>
    </location>
</feature>
<comment type="catalytic activity">
    <reaction evidence="11">
        <text>L-threonyl-[protein] + ATP = O-phospho-L-threonyl-[protein] + ADP + H(+)</text>
        <dbReference type="Rhea" id="RHEA:46608"/>
        <dbReference type="Rhea" id="RHEA-COMP:11060"/>
        <dbReference type="Rhea" id="RHEA-COMP:11605"/>
        <dbReference type="ChEBI" id="CHEBI:15378"/>
        <dbReference type="ChEBI" id="CHEBI:30013"/>
        <dbReference type="ChEBI" id="CHEBI:30616"/>
        <dbReference type="ChEBI" id="CHEBI:61977"/>
        <dbReference type="ChEBI" id="CHEBI:456216"/>
        <dbReference type="EC" id="2.7.11.17"/>
    </reaction>
</comment>
<dbReference type="OrthoDB" id="6017at2759"/>
<keyword evidence="8 14" id="KW-0067">ATP-binding</keyword>
<evidence type="ECO:0000313" key="18">
    <source>
        <dbReference type="EMBL" id="RMZ66750.1"/>
    </source>
</evidence>
<keyword evidence="7 18" id="KW-0418">Kinase</keyword>
<evidence type="ECO:0000256" key="11">
    <source>
        <dbReference type="ARBA" id="ARBA00047307"/>
    </source>
</evidence>
<dbReference type="FunFam" id="3.30.200.20:FF:000278">
    <property type="entry name" value="Calcium/calmodulin-dependent protein kinase II"/>
    <property type="match status" value="1"/>
</dbReference>
<feature type="domain" description="Protein kinase" evidence="16">
    <location>
        <begin position="22"/>
        <end position="275"/>
    </location>
</feature>
<feature type="compositionally biased region" description="Polar residues" evidence="15">
    <location>
        <begin position="795"/>
        <end position="804"/>
    </location>
</feature>
<dbReference type="InterPro" id="IPR001487">
    <property type="entry name" value="Bromodomain"/>
</dbReference>
<accession>A0A3M7LX33</accession>
<feature type="compositionally biased region" description="Polar residues" evidence="15">
    <location>
        <begin position="921"/>
        <end position="939"/>
    </location>
</feature>
<dbReference type="InterPro" id="IPR036427">
    <property type="entry name" value="Bromodomain-like_sf"/>
</dbReference>
<dbReference type="Gene3D" id="1.20.920.10">
    <property type="entry name" value="Bromodomain-like"/>
    <property type="match status" value="2"/>
</dbReference>
<dbReference type="Pfam" id="PF22994">
    <property type="entry name" value="RSC4_Ig_like"/>
    <property type="match status" value="1"/>
</dbReference>